<dbReference type="AlphaFoldDB" id="A0A650CIG3"/>
<dbReference type="InterPro" id="IPR000485">
    <property type="entry name" value="AsnC-type_HTH_dom"/>
</dbReference>
<dbReference type="Pfam" id="PF13412">
    <property type="entry name" value="HTH_24"/>
    <property type="match status" value="2"/>
</dbReference>
<keyword evidence="1" id="KW-0805">Transcription regulation</keyword>
<protein>
    <submittedName>
        <fullName evidence="5">Winged helix-turn-helix transcriptional regulator</fullName>
    </submittedName>
</protein>
<evidence type="ECO:0000256" key="2">
    <source>
        <dbReference type="ARBA" id="ARBA00023125"/>
    </source>
</evidence>
<reference evidence="5 6" key="1">
    <citation type="submission" date="2019-10" db="EMBL/GenBank/DDBJ databases">
        <title>Genome Sequences from Six Type Strain Members of the Archaeal Family Sulfolobaceae: Acidianus ambivalens, Acidianus infernus, Metallosphaera prunae, Stygiolobus azoricus, Sulfolobus metallicus, and Sulfurisphaera ohwakuensis.</title>
        <authorList>
            <person name="Counts J.A."/>
            <person name="Kelly R.M."/>
        </authorList>
    </citation>
    <scope>NUCLEOTIDE SEQUENCE [LARGE SCALE GENOMIC DNA]</scope>
    <source>
        <strain evidence="5 6">TA-1</strain>
    </source>
</reference>
<dbReference type="GO" id="GO:0005829">
    <property type="term" value="C:cytosol"/>
    <property type="evidence" value="ECO:0007669"/>
    <property type="project" value="TreeGrafter"/>
</dbReference>
<dbReference type="GO" id="GO:0043565">
    <property type="term" value="F:sequence-specific DNA binding"/>
    <property type="evidence" value="ECO:0007669"/>
    <property type="project" value="InterPro"/>
</dbReference>
<dbReference type="SUPFAM" id="SSF46785">
    <property type="entry name" value="Winged helix' DNA-binding domain"/>
    <property type="match status" value="2"/>
</dbReference>
<keyword evidence="6" id="KW-1185">Reference proteome</keyword>
<dbReference type="SMART" id="SM00344">
    <property type="entry name" value="HTH_ASNC"/>
    <property type="match status" value="1"/>
</dbReference>
<dbReference type="PANTHER" id="PTHR30154:SF34">
    <property type="entry name" value="TRANSCRIPTIONAL REGULATOR AZLB"/>
    <property type="match status" value="1"/>
</dbReference>
<accession>A0A650CIG3</accession>
<sequence length="278" mass="32120">MMDSVDKKILLSLFKDGRISQRKIADEVKLSATSLNYRFNKLIEDKIIRSFVLYVNPNFYGKYVGRVSFRNIKDFDSSFVNVKVKCLEEITFYEIEGNSINDLQDKISYMRKELGEYDMIYIPQQNPQKPSGVDIEIVKTLIKNPRMEIGEIAKEINIPSKTIMRRLNVLVNKNLIKIIPVIDLSKSDIVLFGIFSSVINKMEFLKQCEFLRFTDGDRGIVICSVDNVKVAENYVSQVKMTDPNSRIMIATDYEIRNDNARNELEKIEKDAILNSIDS</sequence>
<keyword evidence="3" id="KW-0804">Transcription</keyword>
<dbReference type="Gene3D" id="1.10.10.10">
    <property type="entry name" value="Winged helix-like DNA-binding domain superfamily/Winged helix DNA-binding domain"/>
    <property type="match status" value="2"/>
</dbReference>
<evidence type="ECO:0000313" key="6">
    <source>
        <dbReference type="Proteomes" id="UP000427373"/>
    </source>
</evidence>
<dbReference type="InterPro" id="IPR019888">
    <property type="entry name" value="Tscrpt_reg_AsnC-like"/>
</dbReference>
<proteinExistence type="predicted"/>
<keyword evidence="2" id="KW-0238">DNA-binding</keyword>
<dbReference type="GO" id="GO:0043200">
    <property type="term" value="P:response to amino acid"/>
    <property type="evidence" value="ECO:0007669"/>
    <property type="project" value="TreeGrafter"/>
</dbReference>
<dbReference type="KEGG" id="soh:D1869_09075"/>
<feature type="domain" description="HTH asnC-type" evidence="4">
    <location>
        <begin position="2"/>
        <end position="63"/>
    </location>
</feature>
<evidence type="ECO:0000259" key="4">
    <source>
        <dbReference type="PROSITE" id="PS50956"/>
    </source>
</evidence>
<dbReference type="InterPro" id="IPR036390">
    <property type="entry name" value="WH_DNA-bd_sf"/>
</dbReference>
<dbReference type="Proteomes" id="UP000427373">
    <property type="component" value="Chromosome"/>
</dbReference>
<gene>
    <name evidence="5" type="ORF">D1869_09075</name>
</gene>
<dbReference type="PRINTS" id="PR00033">
    <property type="entry name" value="HTHASNC"/>
</dbReference>
<evidence type="ECO:0000256" key="1">
    <source>
        <dbReference type="ARBA" id="ARBA00023015"/>
    </source>
</evidence>
<organism evidence="5 6">
    <name type="scientific">Sulfurisphaera ohwakuensis</name>
    <dbReference type="NCBI Taxonomy" id="69656"/>
    <lineage>
        <taxon>Archaea</taxon>
        <taxon>Thermoproteota</taxon>
        <taxon>Thermoprotei</taxon>
        <taxon>Sulfolobales</taxon>
        <taxon>Sulfolobaceae</taxon>
        <taxon>Sulfurisphaera</taxon>
    </lineage>
</organism>
<dbReference type="EMBL" id="CP045484">
    <property type="protein sequence ID" value="QGR17327.1"/>
    <property type="molecule type" value="Genomic_DNA"/>
</dbReference>
<evidence type="ECO:0000256" key="3">
    <source>
        <dbReference type="ARBA" id="ARBA00023163"/>
    </source>
</evidence>
<dbReference type="PANTHER" id="PTHR30154">
    <property type="entry name" value="LEUCINE-RESPONSIVE REGULATORY PROTEIN"/>
    <property type="match status" value="1"/>
</dbReference>
<dbReference type="PROSITE" id="PS50956">
    <property type="entry name" value="HTH_ASNC_2"/>
    <property type="match status" value="1"/>
</dbReference>
<evidence type="ECO:0000313" key="5">
    <source>
        <dbReference type="EMBL" id="QGR17327.1"/>
    </source>
</evidence>
<name>A0A650CIG3_SULOH</name>
<dbReference type="InterPro" id="IPR036388">
    <property type="entry name" value="WH-like_DNA-bd_sf"/>
</dbReference>